<organism evidence="1 2">
    <name type="scientific">Mesorhizobium ventifaucium</name>
    <dbReference type="NCBI Taxonomy" id="666020"/>
    <lineage>
        <taxon>Bacteria</taxon>
        <taxon>Pseudomonadati</taxon>
        <taxon>Pseudomonadota</taxon>
        <taxon>Alphaproteobacteria</taxon>
        <taxon>Hyphomicrobiales</taxon>
        <taxon>Phyllobacteriaceae</taxon>
        <taxon>Mesorhizobium</taxon>
    </lineage>
</organism>
<dbReference type="Proteomes" id="UP001152604">
    <property type="component" value="Unassembled WGS sequence"/>
</dbReference>
<gene>
    <name evidence="1" type="ORF">MES4922_300364</name>
</gene>
<evidence type="ECO:0000313" key="2">
    <source>
        <dbReference type="Proteomes" id="UP001152604"/>
    </source>
</evidence>
<sequence>MVGSENRSGAYFRAREPAHDPEIEIDFGKVMRKSKFYSVLCAPKGARGAVGSAGTRCSQAGLT</sequence>
<accession>A0ABM9E2G3</accession>
<comment type="caution">
    <text evidence="1">The sequence shown here is derived from an EMBL/GenBank/DDBJ whole genome shotgun (WGS) entry which is preliminary data.</text>
</comment>
<keyword evidence="2" id="KW-1185">Reference proteome</keyword>
<evidence type="ECO:0000313" key="1">
    <source>
        <dbReference type="EMBL" id="CAH2403280.1"/>
    </source>
</evidence>
<proteinExistence type="predicted"/>
<dbReference type="EMBL" id="CAKXZS010000024">
    <property type="protein sequence ID" value="CAH2403280.1"/>
    <property type="molecule type" value="Genomic_DNA"/>
</dbReference>
<name>A0ABM9E2G3_9HYPH</name>
<reference evidence="1" key="1">
    <citation type="submission" date="2022-03" db="EMBL/GenBank/DDBJ databases">
        <authorList>
            <person name="Brunel B."/>
        </authorList>
    </citation>
    <scope>NUCLEOTIDE SEQUENCE</scope>
    <source>
        <strain evidence="1">STM4922sample</strain>
    </source>
</reference>
<protein>
    <submittedName>
        <fullName evidence="1">Uncharacterized protein</fullName>
    </submittedName>
</protein>